<reference evidence="2 3" key="1">
    <citation type="journal article" date="2010" name="J. Bacteriol.">
        <title>Complete Genome Sequence of Cronobacter turicensis LMG 23827, a foodborne pathogen causing deaths in neonates.</title>
        <authorList>
            <person name="Stephan R."/>
            <person name="Lehner A."/>
            <person name="Tischler P."/>
            <person name="Rattei T."/>
        </authorList>
    </citation>
    <scope>NUCLEOTIDE SEQUENCE [LARGE SCALE GENOMIC DNA]</scope>
    <source>
        <strain evidence="3">DSM 18703 / CCUG 55852 / LMG 23827 / z3032</strain>
    </source>
</reference>
<feature type="domain" description="DUF1722" evidence="1">
    <location>
        <begin position="204"/>
        <end position="321"/>
    </location>
</feature>
<dbReference type="KEGG" id="ctu:CTU_13160"/>
<keyword evidence="3" id="KW-1185">Reference proteome</keyword>
<dbReference type="EMBL" id="FN543093">
    <property type="protein sequence ID" value="CBA29239.1"/>
    <property type="molecule type" value="Genomic_DNA"/>
</dbReference>
<evidence type="ECO:0000313" key="2">
    <source>
        <dbReference type="EMBL" id="CBA29239.1"/>
    </source>
</evidence>
<dbReference type="PANTHER" id="PTHR30087">
    <property type="entry name" value="INNER MEMBRANE PROTEIN"/>
    <property type="match status" value="1"/>
</dbReference>
<reference evidence="3" key="2">
    <citation type="journal article" date="2011" name="J. Bacteriol.">
        <title>Complete genome sequence of Cronobacter turicensis LMG 23827, a food-borne pathogen causing deaths in neonates.</title>
        <authorList>
            <person name="Stephan R."/>
            <person name="Lehner A."/>
            <person name="Tischler P."/>
            <person name="Rattei T."/>
        </authorList>
    </citation>
    <scope>NUCLEOTIDE SEQUENCE [LARGE SCALE GENOMIC DNA]</scope>
    <source>
        <strain evidence="3">DSM 18703 / CCUG 55852 / LMG 23827 / z3032</strain>
    </source>
</reference>
<dbReference type="InterPro" id="IPR013560">
    <property type="entry name" value="DUF1722"/>
</dbReference>
<organism evidence="2 3">
    <name type="scientific">Cronobacter turicensis (strain DSM 18703 / CCUG 55852 / LMG 23827 / z3032)</name>
    <dbReference type="NCBI Taxonomy" id="693216"/>
    <lineage>
        <taxon>Bacteria</taxon>
        <taxon>Pseudomonadati</taxon>
        <taxon>Pseudomonadota</taxon>
        <taxon>Gammaproteobacteria</taxon>
        <taxon>Enterobacterales</taxon>
        <taxon>Enterobacteriaceae</taxon>
        <taxon>Cronobacter</taxon>
    </lineage>
</organism>
<accession>C9XZ89</accession>
<dbReference type="InterPro" id="IPR017087">
    <property type="entry name" value="UCP037004"/>
</dbReference>
<gene>
    <name evidence="2" type="ordered locus">Ctu_13160</name>
</gene>
<sequence>MATLRVYKNEDGRMTIKIPVGISACLLGENVRFDGGHKRLAFAVEELAPWVKYEPVCPEMAVGLPVPRPALRLVKTDEGLALRFSDKREGDLTGEMETFSRERVSRLDHLCGYIVCAKSPSCGMERVRVYDADGKNNRKAGRGIFTEILMNALPWLPVEEDGRLYDPGIRENFVERIYTLHELHALRAEGLTRGNLIAFHSRYKLLLLAHSQPLYRELGRFVAAIDQWDSLEAYFEEYRLRLMALLSIQATRRNHTNVLMHVQGYFRNQLNGRQRQELSTLIDRYRQGTQPLLAPVTLLKHYMAEYPDPYLDQQRYFEPYPEALRLRYGR</sequence>
<dbReference type="PIRSF" id="PIRSF037004">
    <property type="entry name" value="UCP037004"/>
    <property type="match status" value="1"/>
</dbReference>
<dbReference type="Pfam" id="PF04463">
    <property type="entry name" value="2-thiour_desulf"/>
    <property type="match status" value="1"/>
</dbReference>
<evidence type="ECO:0000259" key="1">
    <source>
        <dbReference type="Pfam" id="PF08349"/>
    </source>
</evidence>
<dbReference type="Pfam" id="PF08349">
    <property type="entry name" value="DUF1722"/>
    <property type="match status" value="1"/>
</dbReference>
<evidence type="ECO:0000313" key="3">
    <source>
        <dbReference type="Proteomes" id="UP000002069"/>
    </source>
</evidence>
<dbReference type="PANTHER" id="PTHR30087:SF0">
    <property type="entry name" value="INNER MEMBRANE PROTEIN"/>
    <property type="match status" value="1"/>
</dbReference>
<dbReference type="HOGENOM" id="CLU_076318_0_0_6"/>
<name>C9XZ89_CROTZ</name>
<dbReference type="InterPro" id="IPR007553">
    <property type="entry name" value="2-thiour_desulf"/>
</dbReference>
<dbReference type="PATRIC" id="fig|693216.3.peg.1252"/>
<protein>
    <recommendedName>
        <fullName evidence="1">DUF1722 domain-containing protein</fullName>
    </recommendedName>
</protein>
<dbReference type="Proteomes" id="UP000002069">
    <property type="component" value="Chromosome"/>
</dbReference>
<dbReference type="AlphaFoldDB" id="C9XZ89"/>
<proteinExistence type="predicted"/>